<feature type="region of interest" description="Disordered" evidence="1">
    <location>
        <begin position="252"/>
        <end position="345"/>
    </location>
</feature>
<name>A0AAV9VPN9_9PEZI</name>
<protein>
    <submittedName>
        <fullName evidence="2">Uncharacterized protein</fullName>
    </submittedName>
</protein>
<gene>
    <name evidence="2" type="ORF">TWF730_000814</name>
</gene>
<dbReference type="Proteomes" id="UP001373714">
    <property type="component" value="Unassembled WGS sequence"/>
</dbReference>
<comment type="caution">
    <text evidence="2">The sequence shown here is derived from an EMBL/GenBank/DDBJ whole genome shotgun (WGS) entry which is preliminary data.</text>
</comment>
<evidence type="ECO:0000313" key="3">
    <source>
        <dbReference type="Proteomes" id="UP001373714"/>
    </source>
</evidence>
<sequence>MLCSQRISRALLWSSSLYSILNYKYISGQSVTIETTSTTRTITATEVIFSTTTIVLPWCPCPLSTLATGSIFTSTVVPSSVPSASAVSLQINIAPTDGIDAENLFLNIDGNQAIAAVAPILVYYNDNFQIAEAENLNNLLYLYLGSSVSAPGTRRDLSSANIQRRQDIYGFYPVYWGIPGDDTTTSDFFINDEGKVNLRYQNETGSLLIYEIALCKVGGLLSSQVYMHEVGVAYPSECYAADSFFVTDGEVTSSVTGTGTRTGTRTSAGASTGTDLLSTTKTSGGFTNTGSSSQLITTTQTRTGTTLSSTTKDSSSSSETTSGSTTESGSSTSSGTSTSSGGSAASYASTTVTLYTEAVMPGSSSTTATTNGASVTISLYLPYPSSLKVLAYDNEDIYAGFLNAYLEQFLAPVLGGDAQRTDYRAFVLTSEGWVMNPISGPKITDDVWDGAPLTYLSDPRYIFVAEETTEAGVTYPKLSLDTMAVIASSNGQVLTFEVQEDGTLIPKLSANSTAGNSPWVCAPNAEVLGFTDGTGACRLGKITNIQMRGLQETVTADGTFYDFVPTATTYSETIGVGPTVTVKRIFSKVIITETITITEGDAGYTTVGTESTDATATVTLNQYVVSETTSVWGRTAGDVITTTIGPDALTKTIRTESPYPLSAPVVSIYDYAKHPFKAVLTEPEIGVRLLGYNPDLTELPSNAYESLFTLIDKYLVITHLKKSDPNTWYGTEPHYAVLSPRFRGIYFVTPTKLEAINDGITDAEDKYIYLEWDLFTSTNPVATYVWFDTQWATDTIVYQAAMTNFDLYGCTSVGVGDYLLQMLNRNLDGIGPCVLYGSTGATYESRILYWNMIPGDTLRG</sequence>
<evidence type="ECO:0000256" key="1">
    <source>
        <dbReference type="SAM" id="MobiDB-lite"/>
    </source>
</evidence>
<proteinExistence type="predicted"/>
<reference evidence="2 3" key="1">
    <citation type="submission" date="2019-10" db="EMBL/GenBank/DDBJ databases">
        <authorList>
            <person name="Palmer J.M."/>
        </authorList>
    </citation>
    <scope>NUCLEOTIDE SEQUENCE [LARGE SCALE GENOMIC DNA]</scope>
    <source>
        <strain evidence="2 3">TWF730</strain>
    </source>
</reference>
<keyword evidence="3" id="KW-1185">Reference proteome</keyword>
<accession>A0AAV9VPN9</accession>
<evidence type="ECO:0000313" key="2">
    <source>
        <dbReference type="EMBL" id="KAK6363382.1"/>
    </source>
</evidence>
<organism evidence="2 3">
    <name type="scientific">Orbilia blumenaviensis</name>
    <dbReference type="NCBI Taxonomy" id="1796055"/>
    <lineage>
        <taxon>Eukaryota</taxon>
        <taxon>Fungi</taxon>
        <taxon>Dikarya</taxon>
        <taxon>Ascomycota</taxon>
        <taxon>Pezizomycotina</taxon>
        <taxon>Orbiliomycetes</taxon>
        <taxon>Orbiliales</taxon>
        <taxon>Orbiliaceae</taxon>
        <taxon>Orbilia</taxon>
    </lineage>
</organism>
<dbReference type="EMBL" id="JAVHNS010000001">
    <property type="protein sequence ID" value="KAK6363382.1"/>
    <property type="molecule type" value="Genomic_DNA"/>
</dbReference>
<dbReference type="AlphaFoldDB" id="A0AAV9VPN9"/>